<name>A0A1V0BHF1_9BURK</name>
<gene>
    <name evidence="1" type="ORF">B5M06_14850</name>
</gene>
<dbReference type="Proteomes" id="UP000242792">
    <property type="component" value="Chromosome"/>
</dbReference>
<dbReference type="GeneID" id="83040589"/>
<dbReference type="OrthoDB" id="5868871at2"/>
<protein>
    <submittedName>
        <fullName evidence="1">Terminase</fullName>
    </submittedName>
</protein>
<dbReference type="KEGG" id="cke:B5M06_14850"/>
<proteinExistence type="predicted"/>
<evidence type="ECO:0000313" key="2">
    <source>
        <dbReference type="Proteomes" id="UP000242792"/>
    </source>
</evidence>
<accession>A0A1V0BHF1</accession>
<sequence>MATKPAKKAAPVKKAIGRPSRYKPEFADQAKKLCKLGMIDKELAEFFGVSEQTLNAWKKAHPEFLESLKGGKALADAEVAAKLFHRATGYEHPDSDIKVINNKVVITPMVKHYPPDTTAAIFWLKNRQPKKWRDKPEGTDGEDDKPIPAKVVVNVVDARADDADA</sequence>
<dbReference type="AlphaFoldDB" id="A0A1V0BHF1"/>
<dbReference type="RefSeq" id="WP_054067840.1">
    <property type="nucleotide sequence ID" value="NZ_CP020121.1"/>
</dbReference>
<organism evidence="1 2">
    <name type="scientific">Comamonas kerstersii</name>
    <dbReference type="NCBI Taxonomy" id="225992"/>
    <lineage>
        <taxon>Bacteria</taxon>
        <taxon>Pseudomonadati</taxon>
        <taxon>Pseudomonadota</taxon>
        <taxon>Betaproteobacteria</taxon>
        <taxon>Burkholderiales</taxon>
        <taxon>Comamonadaceae</taxon>
        <taxon>Comamonas</taxon>
    </lineage>
</organism>
<evidence type="ECO:0000313" key="1">
    <source>
        <dbReference type="EMBL" id="AQZ99337.1"/>
    </source>
</evidence>
<reference evidence="1 2" key="1">
    <citation type="submission" date="2017-03" db="EMBL/GenBank/DDBJ databases">
        <title>Rapid Whole Genome Sequencing of Comamonas kerstersii Causing Continuous ambulatory Peritoneal Dialysis-Associated Peritonitis.</title>
        <authorList>
            <person name="Zheng B."/>
        </authorList>
    </citation>
    <scope>NUCLEOTIDE SEQUENCE [LARGE SCALE GENOMIC DNA]</scope>
    <source>
        <strain evidence="1 2">8943</strain>
    </source>
</reference>
<dbReference type="EMBL" id="CP020121">
    <property type="protein sequence ID" value="AQZ99337.1"/>
    <property type="molecule type" value="Genomic_DNA"/>
</dbReference>
<dbReference type="Gene3D" id="1.10.10.60">
    <property type="entry name" value="Homeodomain-like"/>
    <property type="match status" value="1"/>
</dbReference>